<feature type="transmembrane region" description="Helical" evidence="9">
    <location>
        <begin position="332"/>
        <end position="354"/>
    </location>
</feature>
<dbReference type="PANTHER" id="PTHR32024:SF2">
    <property type="entry name" value="TRK SYSTEM POTASSIUM UPTAKE PROTEIN TRKG-RELATED"/>
    <property type="match status" value="1"/>
</dbReference>
<gene>
    <name evidence="10" type="ORF">U14_00845</name>
</gene>
<feature type="transmembrane region" description="Helical" evidence="9">
    <location>
        <begin position="402"/>
        <end position="425"/>
    </location>
</feature>
<evidence type="ECO:0000256" key="6">
    <source>
        <dbReference type="ARBA" id="ARBA00022989"/>
    </source>
</evidence>
<accession>A0A0S6VWR8</accession>
<evidence type="ECO:0000256" key="2">
    <source>
        <dbReference type="ARBA" id="ARBA00009137"/>
    </source>
</evidence>
<comment type="subcellular location">
    <subcellularLocation>
        <location evidence="1">Cell membrane</location>
        <topology evidence="1">Multi-pass membrane protein</topology>
    </subcellularLocation>
</comment>
<evidence type="ECO:0000256" key="7">
    <source>
        <dbReference type="ARBA" id="ARBA00023065"/>
    </source>
</evidence>
<keyword evidence="11" id="KW-1185">Reference proteome</keyword>
<keyword evidence="8 9" id="KW-0472">Membrane</keyword>
<keyword evidence="4" id="KW-1003">Cell membrane</keyword>
<evidence type="ECO:0000256" key="9">
    <source>
        <dbReference type="SAM" id="Phobius"/>
    </source>
</evidence>
<dbReference type="AlphaFoldDB" id="A0A0S6VWR8"/>
<dbReference type="Pfam" id="PF02386">
    <property type="entry name" value="TrkH"/>
    <property type="match status" value="1"/>
</dbReference>
<dbReference type="HOGENOM" id="CLU_030708_0_1_0"/>
<proteinExistence type="inferred from homology"/>
<dbReference type="Proteomes" id="UP000030700">
    <property type="component" value="Unassembled WGS sequence"/>
</dbReference>
<feature type="transmembrane region" description="Helical" evidence="9">
    <location>
        <begin position="45"/>
        <end position="68"/>
    </location>
</feature>
<keyword evidence="7" id="KW-0406">Ion transport</keyword>
<evidence type="ECO:0000256" key="3">
    <source>
        <dbReference type="ARBA" id="ARBA00022448"/>
    </source>
</evidence>
<dbReference type="PANTHER" id="PTHR32024">
    <property type="entry name" value="TRK SYSTEM POTASSIUM UPTAKE PROTEIN TRKG-RELATED"/>
    <property type="match status" value="1"/>
</dbReference>
<feature type="transmembrane region" description="Helical" evidence="9">
    <location>
        <begin position="141"/>
        <end position="166"/>
    </location>
</feature>
<feature type="transmembrane region" description="Helical" evidence="9">
    <location>
        <begin position="274"/>
        <end position="293"/>
    </location>
</feature>
<dbReference type="GO" id="GO:0030001">
    <property type="term" value="P:metal ion transport"/>
    <property type="evidence" value="ECO:0007669"/>
    <property type="project" value="UniProtKB-ARBA"/>
</dbReference>
<evidence type="ECO:0000256" key="5">
    <source>
        <dbReference type="ARBA" id="ARBA00022692"/>
    </source>
</evidence>
<dbReference type="InterPro" id="IPR003445">
    <property type="entry name" value="Cat_transpt"/>
</dbReference>
<feature type="transmembrane region" description="Helical" evidence="9">
    <location>
        <begin position="437"/>
        <end position="458"/>
    </location>
</feature>
<evidence type="ECO:0000256" key="8">
    <source>
        <dbReference type="ARBA" id="ARBA00023136"/>
    </source>
</evidence>
<comment type="similarity">
    <text evidence="2">Belongs to the TrkH potassium transport family.</text>
</comment>
<feature type="transmembrane region" description="Helical" evidence="9">
    <location>
        <begin position="80"/>
        <end position="101"/>
    </location>
</feature>
<feature type="transmembrane region" description="Helical" evidence="9">
    <location>
        <begin position="186"/>
        <end position="204"/>
    </location>
</feature>
<sequence>MRNTAHLQHIYAAILSYTGVILLIVSLLLLTPLMVLFFWPEEAQYSVGFLLPAAMLGGIGILLWRGFYRKESAVLTVQEGGVIVLLSWGAACVFSAFPLMLTIKLNFTQAVFEAVSGFSTTGLSVVDVTTAPKMVLLWRTIMQFAGGSGFVIIMLSTIAGPAGPGLSIAEGRTDQLVPHVRHSAKLVLYIYAGYILIAIAALRLCGMNLFDAVNHAIPAISTGGFSTKAESIGYWNSPAIEAVTIVLMILGNLNFLTSYLLLRGKFKAFVNNGEVRLFAVVGSMCVMLVFLFVSRQLYSPLSTSARVAVFETISALTTTGFSTVSYTNWSDFGVFIMLLLMLIGGGTCSTAGAIKQYRVYLLYKTVVWEIARFFKPRTAIVENALWQGEQKVFVSDCHIKNVVAFVFLYLVTFFIGSGILMAYGVSTRNALFEYASALGTVGLSVGVTSISAPAGMLWAETIGMFLGRLEFFVIFVSVAKILKDGSSFLRGH</sequence>
<keyword evidence="6 9" id="KW-1133">Transmembrane helix</keyword>
<evidence type="ECO:0000256" key="4">
    <source>
        <dbReference type="ARBA" id="ARBA00022475"/>
    </source>
</evidence>
<dbReference type="STRING" id="1499966.U14_00845"/>
<organism evidence="10">
    <name type="scientific">Candidatus Moduliflexus flocculans</name>
    <dbReference type="NCBI Taxonomy" id="1499966"/>
    <lineage>
        <taxon>Bacteria</taxon>
        <taxon>Candidatus Moduliflexota</taxon>
        <taxon>Candidatus Moduliflexia</taxon>
        <taxon>Candidatus Moduliflexales</taxon>
        <taxon>Candidatus Moduliflexaceae</taxon>
    </lineage>
</organism>
<protein>
    <submittedName>
        <fullName evidence="10">Cation transporter</fullName>
    </submittedName>
</protein>
<feature type="transmembrane region" description="Helical" evidence="9">
    <location>
        <begin position="242"/>
        <end position="262"/>
    </location>
</feature>
<dbReference type="EMBL" id="DF820455">
    <property type="protein sequence ID" value="GAK49622.1"/>
    <property type="molecule type" value="Genomic_DNA"/>
</dbReference>
<dbReference type="GO" id="GO:0008324">
    <property type="term" value="F:monoatomic cation transmembrane transporter activity"/>
    <property type="evidence" value="ECO:0007669"/>
    <property type="project" value="InterPro"/>
</dbReference>
<keyword evidence="3" id="KW-0813">Transport</keyword>
<name>A0A0S6VWR8_9BACT</name>
<dbReference type="GO" id="GO:0005886">
    <property type="term" value="C:plasma membrane"/>
    <property type="evidence" value="ECO:0007669"/>
    <property type="project" value="UniProtKB-SubCell"/>
</dbReference>
<evidence type="ECO:0000313" key="11">
    <source>
        <dbReference type="Proteomes" id="UP000030700"/>
    </source>
</evidence>
<evidence type="ECO:0000256" key="1">
    <source>
        <dbReference type="ARBA" id="ARBA00004651"/>
    </source>
</evidence>
<feature type="transmembrane region" description="Helical" evidence="9">
    <location>
        <begin position="12"/>
        <end position="39"/>
    </location>
</feature>
<reference evidence="10" key="1">
    <citation type="journal article" date="2015" name="PeerJ">
        <title>First genomic representation of candidate bacterial phylum KSB3 points to enhanced environmental sensing as a trigger of wastewater bulking.</title>
        <authorList>
            <person name="Sekiguchi Y."/>
            <person name="Ohashi A."/>
            <person name="Parks D.H."/>
            <person name="Yamauchi T."/>
            <person name="Tyson G.W."/>
            <person name="Hugenholtz P."/>
        </authorList>
    </citation>
    <scope>NUCLEOTIDE SEQUENCE [LARGE SCALE GENOMIC DNA]</scope>
</reference>
<evidence type="ECO:0000313" key="10">
    <source>
        <dbReference type="EMBL" id="GAK49622.1"/>
    </source>
</evidence>
<keyword evidence="5 9" id="KW-0812">Transmembrane</keyword>